<dbReference type="OrthoDB" id="14147at31977"/>
<proteinExistence type="predicted"/>
<comment type="caution">
    <text evidence="1">The sequence shown here is derived from an EMBL/GenBank/DDBJ whole genome shotgun (WGS) entry which is preliminary data.</text>
</comment>
<dbReference type="RefSeq" id="WP_054673950.1">
    <property type="nucleotide sequence ID" value="NZ_PPDB01000001.1"/>
</dbReference>
<reference evidence="1 2" key="1">
    <citation type="submission" date="2018-01" db="EMBL/GenBank/DDBJ databases">
        <title>Draft genome sequences of clinical isolates and type strains of oral Veillonella including Veillonella infantum sp., nov.</title>
        <authorList>
            <person name="Mashima I."/>
            <person name="Liao Y.-C."/>
            <person name="Sabharwal A."/>
            <person name="Haase E.M."/>
            <person name="Nakazawa F."/>
            <person name="Scannapieco F.A."/>
        </authorList>
    </citation>
    <scope>NUCLEOTIDE SEQUENCE [LARGE SCALE GENOMIC DNA]</scope>
    <source>
        <strain evidence="1 2">JCM 15641</strain>
    </source>
</reference>
<dbReference type="EMBL" id="PPDB01000001">
    <property type="protein sequence ID" value="PQL21059.1"/>
    <property type="molecule type" value="Genomic_DNA"/>
</dbReference>
<dbReference type="STRING" id="1298594.GCA_001312465_01239"/>
<name>A0A2S7ZCV3_9FIRM</name>
<protein>
    <submittedName>
        <fullName evidence="1">Uncharacterized protein</fullName>
    </submittedName>
</protein>
<evidence type="ECO:0000313" key="2">
    <source>
        <dbReference type="Proteomes" id="UP000237916"/>
    </source>
</evidence>
<gene>
    <name evidence="1" type="ORF">VEHSUH05_01155</name>
</gene>
<dbReference type="AlphaFoldDB" id="A0A2S7ZCV3"/>
<sequence>MKLKGKTQITPKFSEEIAEKCRVPNSKIMLSFGCVTSNKKYNFGYFKKDIRKNLNTREALDELLEKITSLTWAEASNLSKSEIGGFELIPFEQMTPIQIKNLDITKDTGIYTFRFNSNTCRLCGIKDKYCNVLYIIAYDFCFKLYNHGS</sequence>
<organism evidence="1 2">
    <name type="scientific">Veillonella denticariosi JCM 15641</name>
    <dbReference type="NCBI Taxonomy" id="1298594"/>
    <lineage>
        <taxon>Bacteria</taxon>
        <taxon>Bacillati</taxon>
        <taxon>Bacillota</taxon>
        <taxon>Negativicutes</taxon>
        <taxon>Veillonellales</taxon>
        <taxon>Veillonellaceae</taxon>
        <taxon>Veillonella</taxon>
    </lineage>
</organism>
<accession>A0A2S7ZCV3</accession>
<dbReference type="Proteomes" id="UP000237916">
    <property type="component" value="Unassembled WGS sequence"/>
</dbReference>
<keyword evidence="2" id="KW-1185">Reference proteome</keyword>
<evidence type="ECO:0000313" key="1">
    <source>
        <dbReference type="EMBL" id="PQL21059.1"/>
    </source>
</evidence>